<feature type="compositionally biased region" description="Basic residues" evidence="6">
    <location>
        <begin position="1104"/>
        <end position="1145"/>
    </location>
</feature>
<feature type="compositionally biased region" description="Basic residues" evidence="6">
    <location>
        <begin position="1007"/>
        <end position="1017"/>
    </location>
</feature>
<feature type="transmembrane region" description="Helical" evidence="7">
    <location>
        <begin position="404"/>
        <end position="430"/>
    </location>
</feature>
<feature type="domain" description="ABC3 transporter permease C-terminal" evidence="8">
    <location>
        <begin position="364"/>
        <end position="466"/>
    </location>
</feature>
<feature type="compositionally biased region" description="Low complexity" evidence="6">
    <location>
        <begin position="1392"/>
        <end position="1401"/>
    </location>
</feature>
<feature type="compositionally biased region" description="Low complexity" evidence="6">
    <location>
        <begin position="1222"/>
        <end position="1239"/>
    </location>
</feature>
<feature type="compositionally biased region" description="Basic residues" evidence="6">
    <location>
        <begin position="964"/>
        <end position="973"/>
    </location>
</feature>
<feature type="region of interest" description="Disordered" evidence="6">
    <location>
        <begin position="717"/>
        <end position="742"/>
    </location>
</feature>
<dbReference type="InterPro" id="IPR003838">
    <property type="entry name" value="ABC3_permease_C"/>
</dbReference>
<dbReference type="eggNOG" id="COG0577">
    <property type="taxonomic scope" value="Bacteria"/>
</dbReference>
<keyword evidence="2" id="KW-1003">Cell membrane</keyword>
<dbReference type="PANTHER" id="PTHR30287">
    <property type="entry name" value="MEMBRANE COMPONENT OF PREDICTED ABC SUPERFAMILY METABOLITE UPTAKE TRANSPORTER"/>
    <property type="match status" value="1"/>
</dbReference>
<evidence type="ECO:0000256" key="6">
    <source>
        <dbReference type="SAM" id="MobiDB-lite"/>
    </source>
</evidence>
<proteinExistence type="predicted"/>
<evidence type="ECO:0000256" key="1">
    <source>
        <dbReference type="ARBA" id="ARBA00004651"/>
    </source>
</evidence>
<keyword evidence="4 7" id="KW-1133">Transmembrane helix</keyword>
<feature type="compositionally biased region" description="Basic residues" evidence="6">
    <location>
        <begin position="1535"/>
        <end position="1552"/>
    </location>
</feature>
<feature type="compositionally biased region" description="Basic residues" evidence="6">
    <location>
        <begin position="1028"/>
        <end position="1038"/>
    </location>
</feature>
<feature type="transmembrane region" description="Helical" evidence="7">
    <location>
        <begin position="64"/>
        <end position="91"/>
    </location>
</feature>
<dbReference type="Proteomes" id="UP000027178">
    <property type="component" value="Unassembled WGS sequence"/>
</dbReference>
<gene>
    <name evidence="9" type="ORF">KCH_04890</name>
</gene>
<feature type="compositionally biased region" description="Basic residues" evidence="6">
    <location>
        <begin position="1075"/>
        <end position="1086"/>
    </location>
</feature>
<accession>A0A066Z2W7</accession>
<feature type="region of interest" description="Disordered" evidence="6">
    <location>
        <begin position="832"/>
        <end position="986"/>
    </location>
</feature>
<feature type="compositionally biased region" description="Basic and acidic residues" evidence="6">
    <location>
        <begin position="1553"/>
        <end position="1566"/>
    </location>
</feature>
<feature type="transmembrane region" description="Helical" evidence="7">
    <location>
        <begin position="354"/>
        <end position="377"/>
    </location>
</feature>
<sequence length="1566" mass="166353">MIAAEAAAIGVVRRAAAVRPVEALGEARGEPARAGRARTFFGVLLFLLGAGASLLPLYSGSVFAVAGAGTGGLVMIVAVLMLAPPLVRLAVRLLAGPVRRRTGPHGQLAVANARAHARRLAAGIGPLTLAVGFALVQLGIPTTIAAAAEQQAAAGVRAEFTLQGGPGGLPPGVVEAAAALPGVAASTGVVRVAVHGSRKVLDSPEIFSYQAQGVTGDPARTLDLGVVAGSPADLHGDTAAVSATAAATLGVRVGDRIRLTLPDGTGIRPTVVAVYRRGLGFGEVTLPQQTVLAHSTRQLEDAVFVRTAAGADPRRVAGALRGLAARYPGLEVLDRGGLSAAQRAQAGASVLTSALPLALVFGYLAIAVANTLVLATLGRAREFALLRLVGAPPRQVLRMVRVEAGMAVAVAVAAGTAVPLLPLATVSLGLTGSPVPHVPVPLYLAIVAPTALVGFAAILLPTRFALRTRRWRPSASGSDPRPRGGCSGPRGGAGWPCSGPRRGDQAAVLHQRGGLLQAAHPDADLVAVDALDAGDGGAEVAVEVLRVTADDDRHQVVPAAGRGGEGALLVAADLLADPLEARQVHLEPQGGVQLVAEALGQRVDLVGERARLLQRLQATGHPRLRPAGQLGQPGVGGPAVLGQRLQQRRVLLPGRQRRTRRHRAVRGQPVHLAGGERARAARPPGRAGRAEGVQHQVQVHVQDRTGARQLTQQQVVARGAGGGADDADDLRAAGGDARERHLRPADQRVRQGLHRVRPAAQPRDPLRLAAGRRIAHPDDPHHAVPAQRRVPARHGLLGDVQHLAEPPEGDPGRAAQAVDDSVVQSVGHEEMMTSGPPEMVIPAHGARSPGRSGAPRRKLIGAPGPAADRRPGGGRPPHGRRPGTAGETPQQPKEALRELRHDARPPGRTGRHARHGLPGRLRRLPARHHRVGEPAGDPARPARLHRPTLLGLGRVRAADGRADPHHRRARRRPRPQEGLPGRHGLLRARRGDLAVLRLRAGPVGRAGRLRHRRRRAAAQHPGADQPRRARPPRARPVHRLLGDEPAGLARRRPADRRPAARARRLALDLPAADTRRRRGPRRRRVPAARLPRPARPPPRLAGPAHRRRRRHRARLRRHRRRRGRLRRTRRRHRAGPRRGRRRGLRGGRTPQRQPDAGPAAVPQPRVHRDRAGGHGQLPRTDRLLLRPQPVLRPGAAPDHPSGRSAAGPGVRHLAARRPPGRAPDAPGVAARPDHLGPAAGRRRDARHDRRRRRHRLPVAGLAAGAARPRHGRGPHSDDRLRGLRRALPPGRDGRRRQQRLPPGRRRARPRRPRRAAHHPRPGRTPRPPRRTARHPADPRHRAGPGPRRRRRARPRPGHRTGARRARRSLPRRHAPVPAGLRGARPARRPRLRPAAAPGRPAGARRRARPGAPARPQRLTADAKRPRFPGAVRRSAAVLPAGRPAGALGRTAPGDAGVRGAQLHRAGVVVVVPAVGRGLEVALPLDVHPQVVGPRPVRAPHPGDGAVAGAVVEQVDVRHRPEGVLVDQVVATAARPARRRGRLGRSSCGHHARDHAQSTEPEGRRPL</sequence>
<feature type="compositionally biased region" description="Basic residues" evidence="6">
    <location>
        <begin position="1346"/>
        <end position="1374"/>
    </location>
</feature>
<feature type="transmembrane region" description="Helical" evidence="7">
    <location>
        <begin position="40"/>
        <end position="58"/>
    </location>
</feature>
<reference evidence="9 10" key="1">
    <citation type="submission" date="2014-05" db="EMBL/GenBank/DDBJ databases">
        <title>Draft Genome Sequence of Kitasatospora cheerisanensis KCTC 2395.</title>
        <authorList>
            <person name="Nam D.H."/>
        </authorList>
    </citation>
    <scope>NUCLEOTIDE SEQUENCE [LARGE SCALE GENOMIC DNA]</scope>
    <source>
        <strain evidence="9 10">KCTC 2395</strain>
    </source>
</reference>
<comment type="caution">
    <text evidence="9">The sequence shown here is derived from an EMBL/GenBank/DDBJ whole genome shotgun (WGS) entry which is preliminary data.</text>
</comment>
<name>A0A066Z2W7_9ACTN</name>
<dbReference type="HOGENOM" id="CLU_245664_0_0_11"/>
<feature type="compositionally biased region" description="Basic residues" evidence="6">
    <location>
        <begin position="1293"/>
        <end position="1333"/>
    </location>
</feature>
<evidence type="ECO:0000313" key="10">
    <source>
        <dbReference type="Proteomes" id="UP000027178"/>
    </source>
</evidence>
<evidence type="ECO:0000256" key="3">
    <source>
        <dbReference type="ARBA" id="ARBA00022692"/>
    </source>
</evidence>
<evidence type="ECO:0000313" key="9">
    <source>
        <dbReference type="EMBL" id="KDN87842.1"/>
    </source>
</evidence>
<feature type="compositionally biased region" description="Gly residues" evidence="6">
    <location>
        <begin position="485"/>
        <end position="494"/>
    </location>
</feature>
<feature type="compositionally biased region" description="Low complexity" evidence="6">
    <location>
        <begin position="1257"/>
        <end position="1266"/>
    </location>
</feature>
<feature type="region of interest" description="Disordered" evidence="6">
    <location>
        <begin position="1534"/>
        <end position="1566"/>
    </location>
</feature>
<feature type="transmembrane region" description="Helical" evidence="7">
    <location>
        <begin position="442"/>
        <end position="462"/>
    </location>
</feature>
<evidence type="ECO:0000256" key="4">
    <source>
        <dbReference type="ARBA" id="ARBA00022989"/>
    </source>
</evidence>
<feature type="region of interest" description="Disordered" evidence="6">
    <location>
        <begin position="1004"/>
        <end position="1428"/>
    </location>
</feature>
<dbReference type="GO" id="GO:0005886">
    <property type="term" value="C:plasma membrane"/>
    <property type="evidence" value="ECO:0007669"/>
    <property type="project" value="UniProtKB-SubCell"/>
</dbReference>
<protein>
    <recommendedName>
        <fullName evidence="8">ABC3 transporter permease C-terminal domain-containing protein</fullName>
    </recommendedName>
</protein>
<feature type="region of interest" description="Disordered" evidence="6">
    <location>
        <begin position="471"/>
        <end position="504"/>
    </location>
</feature>
<feature type="compositionally biased region" description="Basic and acidic residues" evidence="6">
    <location>
        <begin position="894"/>
        <end position="905"/>
    </location>
</feature>
<dbReference type="Pfam" id="PF02687">
    <property type="entry name" value="FtsX"/>
    <property type="match status" value="1"/>
</dbReference>
<evidence type="ECO:0000256" key="2">
    <source>
        <dbReference type="ARBA" id="ARBA00022475"/>
    </source>
</evidence>
<evidence type="ECO:0000259" key="8">
    <source>
        <dbReference type="Pfam" id="PF02687"/>
    </source>
</evidence>
<keyword evidence="10" id="KW-1185">Reference proteome</keyword>
<evidence type="ECO:0000256" key="7">
    <source>
        <dbReference type="SAM" id="Phobius"/>
    </source>
</evidence>
<feature type="compositionally biased region" description="Basic residues" evidence="6">
    <location>
        <begin position="1049"/>
        <end position="1064"/>
    </location>
</feature>
<comment type="subcellular location">
    <subcellularLocation>
        <location evidence="1">Cell membrane</location>
        <topology evidence="1">Multi-pass membrane protein</topology>
    </subcellularLocation>
</comment>
<feature type="compositionally biased region" description="Basic residues" evidence="6">
    <location>
        <begin position="909"/>
        <end position="930"/>
    </location>
</feature>
<dbReference type="PANTHER" id="PTHR30287:SF1">
    <property type="entry name" value="INNER MEMBRANE PROTEIN"/>
    <property type="match status" value="1"/>
</dbReference>
<organism evidence="9 10">
    <name type="scientific">Kitasatospora cheerisanensis KCTC 2395</name>
    <dbReference type="NCBI Taxonomy" id="1348663"/>
    <lineage>
        <taxon>Bacteria</taxon>
        <taxon>Bacillati</taxon>
        <taxon>Actinomycetota</taxon>
        <taxon>Actinomycetes</taxon>
        <taxon>Kitasatosporales</taxon>
        <taxon>Streptomycetaceae</taxon>
        <taxon>Kitasatospora</taxon>
    </lineage>
</organism>
<evidence type="ECO:0000256" key="5">
    <source>
        <dbReference type="ARBA" id="ARBA00023136"/>
    </source>
</evidence>
<dbReference type="EMBL" id="JNBY01000015">
    <property type="protein sequence ID" value="KDN87842.1"/>
    <property type="molecule type" value="Genomic_DNA"/>
</dbReference>
<keyword evidence="3 7" id="KW-0812">Transmembrane</keyword>
<dbReference type="InterPro" id="IPR038766">
    <property type="entry name" value="Membrane_comp_ABC_pdt"/>
</dbReference>
<keyword evidence="5 7" id="KW-0472">Membrane</keyword>